<evidence type="ECO:0000256" key="7">
    <source>
        <dbReference type="ARBA" id="ARBA00038523"/>
    </source>
</evidence>
<dbReference type="GO" id="GO:0004735">
    <property type="term" value="F:pyrroline-5-carboxylate reductase activity"/>
    <property type="evidence" value="ECO:0007669"/>
    <property type="project" value="UniProtKB-EC"/>
</dbReference>
<evidence type="ECO:0000313" key="14">
    <source>
        <dbReference type="EMBL" id="KAK0157676.1"/>
    </source>
</evidence>
<reference evidence="14" key="1">
    <citation type="journal article" date="2023" name="bioRxiv">
        <title>Scaffold-level genome assemblies of two parasitoid biocontrol wasps reveal the parthenogenesis mechanism and an associated novel virus.</title>
        <authorList>
            <person name="Inwood S."/>
            <person name="Skelly J."/>
            <person name="Guhlin J."/>
            <person name="Harrop T."/>
            <person name="Goldson S."/>
            <person name="Dearden P."/>
        </authorList>
    </citation>
    <scope>NUCLEOTIDE SEQUENCE</scope>
    <source>
        <strain evidence="14">Irish</strain>
        <tissue evidence="14">Whole body</tissue>
    </source>
</reference>
<dbReference type="PANTHER" id="PTHR11645:SF0">
    <property type="entry name" value="PYRROLINE-5-CARBOXYLATE REDUCTASE 3"/>
    <property type="match status" value="1"/>
</dbReference>
<dbReference type="Gene3D" id="1.10.3730.10">
    <property type="entry name" value="ProC C-terminal domain-like"/>
    <property type="match status" value="1"/>
</dbReference>
<dbReference type="GO" id="GO:0055129">
    <property type="term" value="P:L-proline biosynthetic process"/>
    <property type="evidence" value="ECO:0007669"/>
    <property type="project" value="TreeGrafter"/>
</dbReference>
<evidence type="ECO:0000313" key="15">
    <source>
        <dbReference type="Proteomes" id="UP001168990"/>
    </source>
</evidence>
<dbReference type="EMBL" id="JAQQBS010001425">
    <property type="protein sequence ID" value="KAK0157676.1"/>
    <property type="molecule type" value="Genomic_DNA"/>
</dbReference>
<dbReference type="SUPFAM" id="SSF51735">
    <property type="entry name" value="NAD(P)-binding Rossmann-fold domains"/>
    <property type="match status" value="1"/>
</dbReference>
<dbReference type="PANTHER" id="PTHR11645">
    <property type="entry name" value="PYRROLINE-5-CARBOXYLATE REDUCTASE"/>
    <property type="match status" value="1"/>
</dbReference>
<sequence>MSIDLKSWKLGFLNCGELGRSLIYPLINRGILNPRNIWVAETKEDIHDYWENEEHPRVNTSLSSCEVAQKVDIIFLGFPAYSLTDDLNDAILPSLPYENSFKRKLIVSLIPGVTCDELAKKIAGYGIPRPTLQIIRFMPNMPFVVGEGLIPFSRDEYLIETATSSVIELFSYHGMVQEIDESLMDIAASAPALHGPAFVYLMMEAMADGAVKNNLPRDLAIKFVAQVFAGAAKMVLTTGKHPGLLKDEACSPEGPAIDGIHELENGCVRASLIDAIDAAARKLKQQKPRI</sequence>
<dbReference type="PIRSF" id="PIRSF000193">
    <property type="entry name" value="Pyrrol-5-carb_rd"/>
    <property type="match status" value="1"/>
</dbReference>
<keyword evidence="4" id="KW-0641">Proline biosynthesis</keyword>
<gene>
    <name evidence="14" type="ORF">PV328_011385</name>
</gene>
<evidence type="ECO:0000256" key="2">
    <source>
        <dbReference type="ARBA" id="ARBA00005525"/>
    </source>
</evidence>
<keyword evidence="6" id="KW-0560">Oxidoreductase</keyword>
<evidence type="ECO:0000256" key="8">
    <source>
        <dbReference type="ARBA" id="ARBA00039786"/>
    </source>
</evidence>
<dbReference type="InterPro" id="IPR000304">
    <property type="entry name" value="Pyrroline-COOH_reductase"/>
</dbReference>
<dbReference type="Proteomes" id="UP001168990">
    <property type="component" value="Unassembled WGS sequence"/>
</dbReference>
<dbReference type="Pfam" id="PF03807">
    <property type="entry name" value="F420_oxidored"/>
    <property type="match status" value="1"/>
</dbReference>
<evidence type="ECO:0000256" key="6">
    <source>
        <dbReference type="ARBA" id="ARBA00023002"/>
    </source>
</evidence>
<evidence type="ECO:0000256" key="10">
    <source>
        <dbReference type="ARBA" id="ARBA00049975"/>
    </source>
</evidence>
<dbReference type="InterPro" id="IPR008927">
    <property type="entry name" value="6-PGluconate_DH-like_C_sf"/>
</dbReference>
<evidence type="ECO:0000256" key="4">
    <source>
        <dbReference type="ARBA" id="ARBA00022650"/>
    </source>
</evidence>
<proteinExistence type="inferred from homology"/>
<dbReference type="HAMAP" id="MF_01925">
    <property type="entry name" value="P5C_reductase"/>
    <property type="match status" value="1"/>
</dbReference>
<comment type="pathway">
    <text evidence="1">Amino-acid biosynthesis; L-proline biosynthesis; L-proline from L-glutamate 5-semialdehyde: step 1/1.</text>
</comment>
<keyword evidence="5 11" id="KW-0521">NADP</keyword>
<dbReference type="Pfam" id="PF14748">
    <property type="entry name" value="P5CR_dimer"/>
    <property type="match status" value="1"/>
</dbReference>
<feature type="domain" description="Pyrroline-5-carboxylate reductase dimerisation" evidence="13">
    <location>
        <begin position="181"/>
        <end position="285"/>
    </location>
</feature>
<protein>
    <recommendedName>
        <fullName evidence="8">Pyrroline-5-carboxylate reductase 3</fullName>
        <ecNumber evidence="3">1.5.1.2</ecNumber>
    </recommendedName>
    <alternativeName>
        <fullName evidence="9">Pyrroline-5-carboxylate reductase-like protein</fullName>
    </alternativeName>
</protein>
<evidence type="ECO:0000256" key="5">
    <source>
        <dbReference type="ARBA" id="ARBA00022857"/>
    </source>
</evidence>
<accession>A0AA39C4B3</accession>
<comment type="caution">
    <text evidence="14">The sequence shown here is derived from an EMBL/GenBank/DDBJ whole genome shotgun (WGS) entry which is preliminary data.</text>
</comment>
<feature type="binding site" evidence="11">
    <location>
        <begin position="13"/>
        <end position="18"/>
    </location>
    <ligand>
        <name>NADP(+)</name>
        <dbReference type="ChEBI" id="CHEBI:58349"/>
    </ligand>
</feature>
<evidence type="ECO:0000259" key="13">
    <source>
        <dbReference type="Pfam" id="PF14748"/>
    </source>
</evidence>
<keyword evidence="4" id="KW-0028">Amino-acid biosynthesis</keyword>
<evidence type="ECO:0000256" key="11">
    <source>
        <dbReference type="PIRSR" id="PIRSR000193-1"/>
    </source>
</evidence>
<dbReference type="InterPro" id="IPR036291">
    <property type="entry name" value="NAD(P)-bd_dom_sf"/>
</dbReference>
<reference evidence="14" key="2">
    <citation type="submission" date="2023-03" db="EMBL/GenBank/DDBJ databases">
        <authorList>
            <person name="Inwood S.N."/>
            <person name="Skelly J.G."/>
            <person name="Guhlin J."/>
            <person name="Harrop T.W.R."/>
            <person name="Goldson S.G."/>
            <person name="Dearden P.K."/>
        </authorList>
    </citation>
    <scope>NUCLEOTIDE SEQUENCE</scope>
    <source>
        <strain evidence="14">Irish</strain>
        <tissue evidence="14">Whole body</tissue>
    </source>
</reference>
<dbReference type="EC" id="1.5.1.2" evidence="3"/>
<evidence type="ECO:0000256" key="9">
    <source>
        <dbReference type="ARBA" id="ARBA00042532"/>
    </source>
</evidence>
<evidence type="ECO:0000256" key="1">
    <source>
        <dbReference type="ARBA" id="ARBA00005205"/>
    </source>
</evidence>
<dbReference type="InterPro" id="IPR029036">
    <property type="entry name" value="P5CR_dimer"/>
</dbReference>
<keyword evidence="15" id="KW-1185">Reference proteome</keyword>
<dbReference type="Gene3D" id="3.40.50.720">
    <property type="entry name" value="NAD(P)-binding Rossmann-like Domain"/>
    <property type="match status" value="1"/>
</dbReference>
<evidence type="ECO:0000259" key="12">
    <source>
        <dbReference type="Pfam" id="PF03807"/>
    </source>
</evidence>
<dbReference type="FunFam" id="1.10.3730.10:FF:000001">
    <property type="entry name" value="Pyrroline-5-carboxylate reductase"/>
    <property type="match status" value="1"/>
</dbReference>
<organism evidence="14 15">
    <name type="scientific">Microctonus aethiopoides</name>
    <dbReference type="NCBI Taxonomy" id="144406"/>
    <lineage>
        <taxon>Eukaryota</taxon>
        <taxon>Metazoa</taxon>
        <taxon>Ecdysozoa</taxon>
        <taxon>Arthropoda</taxon>
        <taxon>Hexapoda</taxon>
        <taxon>Insecta</taxon>
        <taxon>Pterygota</taxon>
        <taxon>Neoptera</taxon>
        <taxon>Endopterygota</taxon>
        <taxon>Hymenoptera</taxon>
        <taxon>Apocrita</taxon>
        <taxon>Ichneumonoidea</taxon>
        <taxon>Braconidae</taxon>
        <taxon>Euphorinae</taxon>
        <taxon>Microctonus</taxon>
    </lineage>
</organism>
<comment type="function">
    <text evidence="10">Oxidoreductase that catalyzes the last step in proline biosynthesis, which corresponds to the reduction of pyrroline-5-carboxylate (P5C) to L-proline using NAD(P)H. Proline is synthesized from either glutamate or ornithine; both are converted to P5C, and then to proline via pyrroline-5-carboxylate reductases (PYCRs). PYCR3 is exclusively linked to the biosynthesis of proline from ornithine.</text>
</comment>
<dbReference type="AlphaFoldDB" id="A0AA39C4B3"/>
<comment type="subunit">
    <text evidence="7">Homodecamer; composed of 5 homodimers.</text>
</comment>
<feature type="domain" description="Pyrroline-5-carboxylate reductase catalytic N-terminal" evidence="12">
    <location>
        <begin position="9"/>
        <end position="110"/>
    </location>
</feature>
<name>A0AA39C4B3_9HYME</name>
<dbReference type="SUPFAM" id="SSF48179">
    <property type="entry name" value="6-phosphogluconate dehydrogenase C-terminal domain-like"/>
    <property type="match status" value="1"/>
</dbReference>
<dbReference type="InterPro" id="IPR028939">
    <property type="entry name" value="P5C_Rdtase_cat_N"/>
</dbReference>
<evidence type="ECO:0000256" key="3">
    <source>
        <dbReference type="ARBA" id="ARBA00012855"/>
    </source>
</evidence>
<comment type="similarity">
    <text evidence="2">Belongs to the pyrroline-5-carboxylate reductase family.</text>
</comment>